<accession>G4T7T9</accession>
<sequence>MSQPGRQDFSDKVHNAVKPDSQKTFTEHIGDMAQGKADSGLSTLQPQQDKSMGQKAGDALSGQHNHNPGERSLMDKAKDAVGLGDKTSTNH</sequence>
<organism evidence="2 3">
    <name type="scientific">Serendipita indica (strain DSM 11827)</name>
    <name type="common">Root endophyte fungus</name>
    <name type="synonym">Piriformospora indica</name>
    <dbReference type="NCBI Taxonomy" id="1109443"/>
    <lineage>
        <taxon>Eukaryota</taxon>
        <taxon>Fungi</taxon>
        <taxon>Dikarya</taxon>
        <taxon>Basidiomycota</taxon>
        <taxon>Agaricomycotina</taxon>
        <taxon>Agaricomycetes</taxon>
        <taxon>Sebacinales</taxon>
        <taxon>Serendipitaceae</taxon>
        <taxon>Serendipita</taxon>
    </lineage>
</organism>
<protein>
    <submittedName>
        <fullName evidence="2">Uncharacterized protein</fullName>
    </submittedName>
</protein>
<keyword evidence="3" id="KW-1185">Reference proteome</keyword>
<proteinExistence type="predicted"/>
<dbReference type="eggNOG" id="ENOG502SDMM">
    <property type="taxonomic scope" value="Eukaryota"/>
</dbReference>
<dbReference type="HOGENOM" id="CLU_102617_3_0_1"/>
<feature type="region of interest" description="Disordered" evidence="1">
    <location>
        <begin position="1"/>
        <end position="91"/>
    </location>
</feature>
<dbReference type="OrthoDB" id="2348401at2759"/>
<dbReference type="Proteomes" id="UP000007148">
    <property type="component" value="Unassembled WGS sequence"/>
</dbReference>
<dbReference type="InParanoid" id="G4T7T9"/>
<dbReference type="OMA" id="RSHDNHA"/>
<comment type="caution">
    <text evidence="2">The sequence shown here is derived from an EMBL/GenBank/DDBJ whole genome shotgun (WGS) entry which is preliminary data.</text>
</comment>
<dbReference type="InterPro" id="IPR007250">
    <property type="entry name" value="HSP9_HSP12"/>
</dbReference>
<name>G4T7T9_SERID</name>
<evidence type="ECO:0000256" key="1">
    <source>
        <dbReference type="SAM" id="MobiDB-lite"/>
    </source>
</evidence>
<dbReference type="STRING" id="1109443.G4T7T9"/>
<evidence type="ECO:0000313" key="3">
    <source>
        <dbReference type="Proteomes" id="UP000007148"/>
    </source>
</evidence>
<feature type="compositionally biased region" description="Polar residues" evidence="1">
    <location>
        <begin position="40"/>
        <end position="51"/>
    </location>
</feature>
<dbReference type="Gene3D" id="6.10.280.100">
    <property type="match status" value="1"/>
</dbReference>
<dbReference type="PIRSF" id="PIRSF002590">
    <property type="entry name" value="HSP9/HSP12_fun"/>
    <property type="match status" value="1"/>
</dbReference>
<evidence type="ECO:0000313" key="2">
    <source>
        <dbReference type="EMBL" id="CCA67377.1"/>
    </source>
</evidence>
<reference evidence="2 3" key="1">
    <citation type="journal article" date="2011" name="PLoS Pathog.">
        <title>Endophytic Life Strategies Decoded by Genome and Transcriptome Analyses of the Mutualistic Root Symbiont Piriformospora indica.</title>
        <authorList>
            <person name="Zuccaro A."/>
            <person name="Lahrmann U."/>
            <person name="Guldener U."/>
            <person name="Langen G."/>
            <person name="Pfiffi S."/>
            <person name="Biedenkopf D."/>
            <person name="Wong P."/>
            <person name="Samans B."/>
            <person name="Grimm C."/>
            <person name="Basiewicz M."/>
            <person name="Murat C."/>
            <person name="Martin F."/>
            <person name="Kogel K.H."/>
        </authorList>
    </citation>
    <scope>NUCLEOTIDE SEQUENCE [LARGE SCALE GENOMIC DNA]</scope>
    <source>
        <strain evidence="2 3">DSM 11827</strain>
    </source>
</reference>
<dbReference type="EMBL" id="CAFZ01000013">
    <property type="protein sequence ID" value="CCA67377.1"/>
    <property type="molecule type" value="Genomic_DNA"/>
</dbReference>
<gene>
    <name evidence="2" type="ORF">PIIN_01208</name>
</gene>
<dbReference type="AlphaFoldDB" id="G4T7T9"/>
<feature type="compositionally biased region" description="Basic and acidic residues" evidence="1">
    <location>
        <begin position="67"/>
        <end position="79"/>
    </location>
</feature>
<dbReference type="Pfam" id="PF04119">
    <property type="entry name" value="HSP9_HSP12"/>
    <property type="match status" value="1"/>
</dbReference>